<dbReference type="RefSeq" id="WP_102598671.1">
    <property type="nucleotide sequence ID" value="NZ_JABUYH010000032.1"/>
</dbReference>
<evidence type="ECO:0000313" key="1">
    <source>
        <dbReference type="EMBL" id="PMQ19505.1"/>
    </source>
</evidence>
<accession>A0A2N7S034</accession>
<name>A0A2N7S034_9MICC</name>
<comment type="caution">
    <text evidence="1">The sequence shown here is derived from an EMBL/GenBank/DDBJ whole genome shotgun (WGS) entry which is preliminary data.</text>
</comment>
<protein>
    <submittedName>
        <fullName evidence="1">Uncharacterized protein</fullName>
    </submittedName>
</protein>
<sequence>MSESLSRAEKIENHTGSSMEEWAGIMDAAGLRGMKQNERVQMLLPLMQDQQECGRLLWARRIASEYRQF</sequence>
<dbReference type="Proteomes" id="UP000297638">
    <property type="component" value="Unassembled WGS sequence"/>
</dbReference>
<reference evidence="2 4" key="2">
    <citation type="submission" date="2019-03" db="EMBL/GenBank/DDBJ databases">
        <title>Glutamicibacter sp. LJH19 genome.</title>
        <authorList>
            <person name="Sinai Borker S."/>
            <person name="Kumar R."/>
        </authorList>
    </citation>
    <scope>NUCLEOTIDE SEQUENCE [LARGE SCALE GENOMIC DNA]</scope>
    <source>
        <strain evidence="2 4">LJH19</strain>
    </source>
</reference>
<dbReference type="AlphaFoldDB" id="A0A2N7S034"/>
<dbReference type="EMBL" id="PNQX01000002">
    <property type="protein sequence ID" value="PMQ19505.1"/>
    <property type="molecule type" value="Genomic_DNA"/>
</dbReference>
<dbReference type="GeneID" id="303187116"/>
<evidence type="ECO:0000313" key="2">
    <source>
        <dbReference type="EMBL" id="TFH54541.1"/>
    </source>
</evidence>
<reference evidence="1 3" key="1">
    <citation type="journal article" date="2017" name="Elife">
        <title>Extensive horizontal gene transfer in cheese-associated bacteria.</title>
        <authorList>
            <person name="Bonham K.S."/>
            <person name="Wolfe B.E."/>
            <person name="Dutton R.J."/>
        </authorList>
    </citation>
    <scope>NUCLEOTIDE SEQUENCE [LARGE SCALE GENOMIC DNA]</scope>
    <source>
        <strain evidence="1 3">JB182</strain>
    </source>
</reference>
<dbReference type="EMBL" id="SPDS01000003">
    <property type="protein sequence ID" value="TFH54541.1"/>
    <property type="molecule type" value="Genomic_DNA"/>
</dbReference>
<organism evidence="1 3">
    <name type="scientific">Glutamicibacter arilaitensis</name>
    <dbReference type="NCBI Taxonomy" id="256701"/>
    <lineage>
        <taxon>Bacteria</taxon>
        <taxon>Bacillati</taxon>
        <taxon>Actinomycetota</taxon>
        <taxon>Actinomycetes</taxon>
        <taxon>Micrococcales</taxon>
        <taxon>Micrococcaceae</taxon>
        <taxon>Glutamicibacter</taxon>
    </lineage>
</organism>
<evidence type="ECO:0000313" key="3">
    <source>
        <dbReference type="Proteomes" id="UP000235739"/>
    </source>
</evidence>
<proteinExistence type="predicted"/>
<gene>
    <name evidence="1" type="ORF">CIK84_12560</name>
    <name evidence="2" type="ORF">EXY26_15930</name>
</gene>
<dbReference type="Proteomes" id="UP000235739">
    <property type="component" value="Unassembled WGS sequence"/>
</dbReference>
<evidence type="ECO:0000313" key="4">
    <source>
        <dbReference type="Proteomes" id="UP000297638"/>
    </source>
</evidence>